<protein>
    <submittedName>
        <fullName evidence="2">Uncharacterized protein UPF0065</fullName>
    </submittedName>
</protein>
<keyword evidence="3" id="KW-1185">Reference proteome</keyword>
<dbReference type="AlphaFoldDB" id="A1VT45"/>
<dbReference type="Gene3D" id="3.40.190.10">
    <property type="entry name" value="Periplasmic binding protein-like II"/>
    <property type="match status" value="1"/>
</dbReference>
<dbReference type="HOGENOM" id="CLU_045683_0_1_4"/>
<dbReference type="PANTHER" id="PTHR42928:SF5">
    <property type="entry name" value="BLR1237 PROTEIN"/>
    <property type="match status" value="1"/>
</dbReference>
<accession>A1VT45</accession>
<gene>
    <name evidence="2" type="ordered locus">Pnap_3526</name>
</gene>
<dbReference type="Pfam" id="PF03401">
    <property type="entry name" value="TctC"/>
    <property type="match status" value="1"/>
</dbReference>
<comment type="similarity">
    <text evidence="1">Belongs to the UPF0065 (bug) family.</text>
</comment>
<evidence type="ECO:0000313" key="3">
    <source>
        <dbReference type="Proteomes" id="UP000000644"/>
    </source>
</evidence>
<dbReference type="InterPro" id="IPR042100">
    <property type="entry name" value="Bug_dom1"/>
</dbReference>
<dbReference type="eggNOG" id="COG3181">
    <property type="taxonomic scope" value="Bacteria"/>
</dbReference>
<dbReference type="PIRSF" id="PIRSF017082">
    <property type="entry name" value="YflP"/>
    <property type="match status" value="1"/>
</dbReference>
<dbReference type="EMBL" id="CP000529">
    <property type="protein sequence ID" value="ABM38823.1"/>
    <property type="molecule type" value="Genomic_DNA"/>
</dbReference>
<dbReference type="STRING" id="365044.Pnap_3526"/>
<dbReference type="Gene3D" id="3.40.190.150">
    <property type="entry name" value="Bordetella uptake gene, domain 1"/>
    <property type="match status" value="1"/>
</dbReference>
<proteinExistence type="inferred from homology"/>
<dbReference type="InterPro" id="IPR005064">
    <property type="entry name" value="BUG"/>
</dbReference>
<organism evidence="2 3">
    <name type="scientific">Polaromonas naphthalenivorans (strain CJ2)</name>
    <dbReference type="NCBI Taxonomy" id="365044"/>
    <lineage>
        <taxon>Bacteria</taxon>
        <taxon>Pseudomonadati</taxon>
        <taxon>Pseudomonadota</taxon>
        <taxon>Betaproteobacteria</taxon>
        <taxon>Burkholderiales</taxon>
        <taxon>Comamonadaceae</taxon>
        <taxon>Polaromonas</taxon>
    </lineage>
</organism>
<dbReference type="KEGG" id="pna:Pnap_3526"/>
<dbReference type="SUPFAM" id="SSF53850">
    <property type="entry name" value="Periplasmic binding protein-like II"/>
    <property type="match status" value="1"/>
</dbReference>
<dbReference type="Proteomes" id="UP000000644">
    <property type="component" value="Chromosome"/>
</dbReference>
<dbReference type="PANTHER" id="PTHR42928">
    <property type="entry name" value="TRICARBOXYLATE-BINDING PROTEIN"/>
    <property type="match status" value="1"/>
</dbReference>
<sequence>METVCGYQGLSIGSVGKPAPKMQRIALSKMVRVPLSAARLEASQETLMFKKIFSFALLACALSAVQAQPQAASYPAKPIRMIVPFPPGGGTDILSRLVANKLTEVSKWTVIPDNRGGAGGTIGIAEAARAAPTGYEMVMGQKDNMVVAPWLYKNLSYDPTKDLVAVAHVAYTPVVIVTSVNSRFKTLADVVATAKAAPDQITYGSPGNGTTIHLAGEIFNTAAHIKLRHIPYKGSNPAMMDVLAGNVDLMVSSLPSAMGQIKAGKLRALAVTSARRSTSMPDVPTVAESGYKDFDVSTWYGLFMPAGTPEGIVATVNAEVNKLLATPDMKAAINAQGAETQVMTSAQFSALLKTDYQKWKGIVQASGATIE</sequence>
<dbReference type="CDD" id="cd13578">
    <property type="entry name" value="PBP2_Bug27"/>
    <property type="match status" value="1"/>
</dbReference>
<name>A1VT45_POLNA</name>
<evidence type="ECO:0000313" key="2">
    <source>
        <dbReference type="EMBL" id="ABM38823.1"/>
    </source>
</evidence>
<evidence type="ECO:0000256" key="1">
    <source>
        <dbReference type="ARBA" id="ARBA00006987"/>
    </source>
</evidence>
<reference evidence="3" key="1">
    <citation type="journal article" date="2009" name="Environ. Microbiol.">
        <title>The genome of Polaromonas naphthalenivorans strain CJ2, isolated from coal tar-contaminated sediment, reveals physiological and metabolic versatility and evolution through extensive horizontal gene transfer.</title>
        <authorList>
            <person name="Yagi J.M."/>
            <person name="Sims D."/>
            <person name="Brettin T."/>
            <person name="Bruce D."/>
            <person name="Madsen E.L."/>
        </authorList>
    </citation>
    <scope>NUCLEOTIDE SEQUENCE [LARGE SCALE GENOMIC DNA]</scope>
    <source>
        <strain evidence="3">CJ2</strain>
    </source>
</reference>